<dbReference type="Proteomes" id="UP000290244">
    <property type="component" value="Chromosome"/>
</dbReference>
<sequence>MIKAVNFSSSQKAYLWLGQFLLVVAALLYIQFSPSAEKLSLNADLLSIFETKQRANKLSPIEQITERVSQQASHKQIVLVSANEVNKAIAKADEFAQSLRALPLIDSVQVRFSEIPTLEQIVEQYQPYQHQVITRAFKQRLLQGDKDDIFAYQFALLSQPSNQAVALTAAQDPSLSLADFLSQPATTGGALQLEQEHLVAKYQGEYFVLVSFVSSQASINIDAAQQLVAQFHQLIAQDSEAFLYTGAMFYTSKASQVGQSEMQLYGSISIVATLLLLALVYRSFIAMVMTSSLIVISFLYGYLALSICYQQVSVIALVFSITLIGIAADYSFHALTEMRYRQQNAKLEQGNPIANITSSLTMGYITTGAGYALLLLAPFILFKQIAIFTLFGLLGALLTVLLLYPLVAPLLDGASEKSKPLPKIAFAIHGMQQTLVAFILRFKHVCIILFALILAYTAELVIDDDVRDYYRVDSDLAKNEAEVKAALKQKWDLQYFLLRSDSEQSLLQLEEQLTDALVPLIEQGELGAYSAVSQFVPSLKRQQENQTLINSALEQGAFQQIRQLLAQANWQFNKEQAPLLPQSWLASPLGKVYQAQWFQKQDNYYAIVKLSGIKDIRALSLLSEKLSRLVPEIESDNKVYFIDKTGQISKQLNQFSQQLLLVIVAAIIAALAVFIWRYGLNRALIAILTPVFALLCAFSISFLLQGHLNIFNLVAGVLILALGLDYSVFYAEHGLCKKITLTTLMSALSSIFVFAILMLSSMPAINSFGLTVFVGVLITFVFAPIVTLTASKARPAKEHTE</sequence>
<feature type="domain" description="Membrane transport protein MMPL" evidence="7">
    <location>
        <begin position="209"/>
        <end position="410"/>
    </location>
</feature>
<organism evidence="8 9">
    <name type="scientific">Litorilituus sediminis</name>
    <dbReference type="NCBI Taxonomy" id="718192"/>
    <lineage>
        <taxon>Bacteria</taxon>
        <taxon>Pseudomonadati</taxon>
        <taxon>Pseudomonadota</taxon>
        <taxon>Gammaproteobacteria</taxon>
        <taxon>Alteromonadales</taxon>
        <taxon>Colwelliaceae</taxon>
        <taxon>Litorilituus</taxon>
    </lineage>
</organism>
<feature type="transmembrane region" description="Helical" evidence="6">
    <location>
        <begin position="710"/>
        <end position="729"/>
    </location>
</feature>
<feature type="transmembrane region" description="Helical" evidence="6">
    <location>
        <begin position="288"/>
        <end position="307"/>
    </location>
</feature>
<feature type="transmembrane region" description="Helical" evidence="6">
    <location>
        <begin position="387"/>
        <end position="414"/>
    </location>
</feature>
<dbReference type="OrthoDB" id="9780358at2"/>
<dbReference type="Gene3D" id="1.20.1640.10">
    <property type="entry name" value="Multidrug efflux transporter AcrB transmembrane domain"/>
    <property type="match status" value="2"/>
</dbReference>
<dbReference type="GO" id="GO:0005886">
    <property type="term" value="C:plasma membrane"/>
    <property type="evidence" value="ECO:0007669"/>
    <property type="project" value="UniProtKB-SubCell"/>
</dbReference>
<evidence type="ECO:0000256" key="1">
    <source>
        <dbReference type="ARBA" id="ARBA00004651"/>
    </source>
</evidence>
<dbReference type="EMBL" id="CP034759">
    <property type="protein sequence ID" value="QBG37022.1"/>
    <property type="molecule type" value="Genomic_DNA"/>
</dbReference>
<feature type="transmembrane region" description="Helical" evidence="6">
    <location>
        <begin position="353"/>
        <end position="381"/>
    </location>
</feature>
<keyword evidence="4 6" id="KW-1133">Transmembrane helix</keyword>
<accession>A0A4P6PBF7</accession>
<feature type="transmembrane region" description="Helical" evidence="6">
    <location>
        <begin position="683"/>
        <end position="704"/>
    </location>
</feature>
<keyword evidence="3 6" id="KW-0812">Transmembrane</keyword>
<feature type="transmembrane region" description="Helical" evidence="6">
    <location>
        <begin position="12"/>
        <end position="32"/>
    </location>
</feature>
<evidence type="ECO:0000313" key="8">
    <source>
        <dbReference type="EMBL" id="QBG37022.1"/>
    </source>
</evidence>
<feature type="transmembrane region" description="Helical" evidence="6">
    <location>
        <begin position="435"/>
        <end position="456"/>
    </location>
</feature>
<keyword evidence="9" id="KW-1185">Reference proteome</keyword>
<evidence type="ECO:0000256" key="3">
    <source>
        <dbReference type="ARBA" id="ARBA00022692"/>
    </source>
</evidence>
<gene>
    <name evidence="8" type="ORF">EMK97_15475</name>
</gene>
<evidence type="ECO:0000313" key="9">
    <source>
        <dbReference type="Proteomes" id="UP000290244"/>
    </source>
</evidence>
<keyword evidence="2" id="KW-1003">Cell membrane</keyword>
<dbReference type="AlphaFoldDB" id="A0A4P6PBF7"/>
<feature type="transmembrane region" description="Helical" evidence="6">
    <location>
        <begin position="741"/>
        <end position="762"/>
    </location>
</feature>
<proteinExistence type="predicted"/>
<reference evidence="8 9" key="1">
    <citation type="submission" date="2018-12" db="EMBL/GenBank/DDBJ databases">
        <title>Complete genome of Litorilituus sediminis.</title>
        <authorList>
            <person name="Liu A."/>
            <person name="Rong J."/>
        </authorList>
    </citation>
    <scope>NUCLEOTIDE SEQUENCE [LARGE SCALE GENOMIC DNA]</scope>
    <source>
        <strain evidence="8 9">JCM 17549</strain>
    </source>
</reference>
<dbReference type="PANTHER" id="PTHR33406:SF13">
    <property type="entry name" value="MEMBRANE PROTEIN YDFJ"/>
    <property type="match status" value="1"/>
</dbReference>
<dbReference type="InterPro" id="IPR004869">
    <property type="entry name" value="MMPL_dom"/>
</dbReference>
<keyword evidence="5 6" id="KW-0472">Membrane</keyword>
<feature type="transmembrane region" description="Helical" evidence="6">
    <location>
        <begin position="313"/>
        <end position="332"/>
    </location>
</feature>
<dbReference type="SUPFAM" id="SSF82866">
    <property type="entry name" value="Multidrug efflux transporter AcrB transmembrane domain"/>
    <property type="match status" value="2"/>
</dbReference>
<evidence type="ECO:0000259" key="7">
    <source>
        <dbReference type="Pfam" id="PF03176"/>
    </source>
</evidence>
<name>A0A4P6PBF7_9GAMM</name>
<protein>
    <recommendedName>
        <fullName evidence="7">Membrane transport protein MMPL domain-containing protein</fullName>
    </recommendedName>
</protein>
<dbReference type="KEGG" id="lsd:EMK97_15475"/>
<evidence type="ECO:0000256" key="2">
    <source>
        <dbReference type="ARBA" id="ARBA00022475"/>
    </source>
</evidence>
<dbReference type="InterPro" id="IPR050545">
    <property type="entry name" value="Mycobact_MmpL"/>
</dbReference>
<evidence type="ECO:0000256" key="4">
    <source>
        <dbReference type="ARBA" id="ARBA00022989"/>
    </source>
</evidence>
<evidence type="ECO:0000256" key="6">
    <source>
        <dbReference type="SAM" id="Phobius"/>
    </source>
</evidence>
<dbReference type="PANTHER" id="PTHR33406">
    <property type="entry name" value="MEMBRANE PROTEIN MJ1562-RELATED"/>
    <property type="match status" value="1"/>
</dbReference>
<dbReference type="Pfam" id="PF03176">
    <property type="entry name" value="MMPL"/>
    <property type="match status" value="1"/>
</dbReference>
<dbReference type="RefSeq" id="WP_130603691.1">
    <property type="nucleotide sequence ID" value="NZ_CP034759.1"/>
</dbReference>
<feature type="transmembrane region" description="Helical" evidence="6">
    <location>
        <begin position="768"/>
        <end position="790"/>
    </location>
</feature>
<comment type="subcellular location">
    <subcellularLocation>
        <location evidence="1">Cell membrane</location>
        <topology evidence="1">Multi-pass membrane protein</topology>
    </subcellularLocation>
</comment>
<evidence type="ECO:0000256" key="5">
    <source>
        <dbReference type="ARBA" id="ARBA00023136"/>
    </source>
</evidence>
<feature type="transmembrane region" description="Helical" evidence="6">
    <location>
        <begin position="659"/>
        <end position="676"/>
    </location>
</feature>